<dbReference type="InterPro" id="IPR003772">
    <property type="entry name" value="YceD"/>
</dbReference>
<dbReference type="InterPro" id="IPR039255">
    <property type="entry name" value="YceD_bac"/>
</dbReference>
<evidence type="ECO:0000256" key="1">
    <source>
        <dbReference type="ARBA" id="ARBA00002868"/>
    </source>
</evidence>
<comment type="similarity">
    <text evidence="2">Belongs to the DUF177 domain family.</text>
</comment>
<evidence type="ECO:0000313" key="7">
    <source>
        <dbReference type="EMBL" id="MBE7941945.1"/>
    </source>
</evidence>
<comment type="function">
    <text evidence="1">Plays a role in synthesis, processing and/or stability of 23S rRNA.</text>
</comment>
<evidence type="ECO:0000256" key="6">
    <source>
        <dbReference type="SAM" id="MobiDB-lite"/>
    </source>
</evidence>
<dbReference type="Pfam" id="PF02620">
    <property type="entry name" value="YceD"/>
    <property type="match status" value="1"/>
</dbReference>
<feature type="region of interest" description="Disordered" evidence="6">
    <location>
        <begin position="160"/>
        <end position="182"/>
    </location>
</feature>
<evidence type="ECO:0000256" key="3">
    <source>
        <dbReference type="ARBA" id="ARBA00015716"/>
    </source>
</evidence>
<evidence type="ECO:0000256" key="4">
    <source>
        <dbReference type="ARBA" id="ARBA00022517"/>
    </source>
</evidence>
<proteinExistence type="inferred from homology"/>
<organism evidence="7 8">
    <name type="scientific">Ramlibacter aquaticus</name>
    <dbReference type="NCBI Taxonomy" id="2780094"/>
    <lineage>
        <taxon>Bacteria</taxon>
        <taxon>Pseudomonadati</taxon>
        <taxon>Pseudomonadota</taxon>
        <taxon>Betaproteobacteria</taxon>
        <taxon>Burkholderiales</taxon>
        <taxon>Comamonadaceae</taxon>
        <taxon>Ramlibacter</taxon>
    </lineage>
</organism>
<gene>
    <name evidence="7" type="ORF">IM725_15305</name>
</gene>
<dbReference type="Proteomes" id="UP000715965">
    <property type="component" value="Unassembled WGS sequence"/>
</dbReference>
<sequence length="182" mass="19911">MSRAFVPDRLDVRRFAEEGARLDGSTPLSAFERLLAETQGRGADAPVAWQAEGELRNPRHVQPEIRMHLQAHARLALTCQRCLQPVELPVAVDRDFLFVDDEAAAAALDDESEEDVLVTSRAFDLPALVEDELLMALPIAPRHETCPPVSLEVADPGFEAAEAEPRKNPFAQLGKLKPGGEG</sequence>
<dbReference type="PANTHER" id="PTHR38099:SF1">
    <property type="entry name" value="LARGE RIBOSOMAL RNA SUBUNIT ACCUMULATION PROTEIN YCED"/>
    <property type="match status" value="1"/>
</dbReference>
<dbReference type="EMBL" id="JADDOJ010000071">
    <property type="protein sequence ID" value="MBE7941945.1"/>
    <property type="molecule type" value="Genomic_DNA"/>
</dbReference>
<protein>
    <recommendedName>
        <fullName evidence="3">Large ribosomal RNA subunit accumulation protein YceD</fullName>
    </recommendedName>
    <alternativeName>
        <fullName evidence="5">23S rRNA accumulation protein YceD</fullName>
    </alternativeName>
</protein>
<evidence type="ECO:0000313" key="8">
    <source>
        <dbReference type="Proteomes" id="UP000715965"/>
    </source>
</evidence>
<name>A0ABR9SI37_9BURK</name>
<keyword evidence="8" id="KW-1185">Reference proteome</keyword>
<dbReference type="PANTHER" id="PTHR38099">
    <property type="entry name" value="LARGE RIBOSOMAL RNA SUBUNIT ACCUMULATION PROTEIN YCED"/>
    <property type="match status" value="1"/>
</dbReference>
<dbReference type="RefSeq" id="WP_193781507.1">
    <property type="nucleotide sequence ID" value="NZ_JADDOJ010000071.1"/>
</dbReference>
<evidence type="ECO:0000256" key="2">
    <source>
        <dbReference type="ARBA" id="ARBA00010740"/>
    </source>
</evidence>
<comment type="caution">
    <text evidence="7">The sequence shown here is derived from an EMBL/GenBank/DDBJ whole genome shotgun (WGS) entry which is preliminary data.</text>
</comment>
<keyword evidence="4" id="KW-0690">Ribosome biogenesis</keyword>
<reference evidence="7 8" key="1">
    <citation type="submission" date="2020-10" db="EMBL/GenBank/DDBJ databases">
        <title>Draft genome of Ramlibacter aquaticus LMG 30558.</title>
        <authorList>
            <person name="Props R."/>
        </authorList>
    </citation>
    <scope>NUCLEOTIDE SEQUENCE [LARGE SCALE GENOMIC DNA]</scope>
    <source>
        <strain evidence="7 8">LMG 30558</strain>
    </source>
</reference>
<accession>A0ABR9SI37</accession>
<evidence type="ECO:0000256" key="5">
    <source>
        <dbReference type="ARBA" id="ARBA00031841"/>
    </source>
</evidence>